<evidence type="ECO:0000313" key="1">
    <source>
        <dbReference type="EMBL" id="SAY38257.1"/>
    </source>
</evidence>
<feature type="non-terminal residue" evidence="1">
    <location>
        <position position="41"/>
    </location>
</feature>
<sequence length="41" mass="4392">MNQGAPTLSVSSVSLAEAEARADTLRQQLNQASHAYYVLAE</sequence>
<gene>
    <name evidence="1" type="ORF">FLM9_57</name>
</gene>
<organism evidence="1 2">
    <name type="scientific">Candidatus Synechococcus spongiarum</name>
    <dbReference type="NCBI Taxonomy" id="431041"/>
    <lineage>
        <taxon>Bacteria</taxon>
        <taxon>Bacillati</taxon>
        <taxon>Cyanobacteriota</taxon>
        <taxon>Cyanophyceae</taxon>
        <taxon>Synechococcales</taxon>
        <taxon>Synechococcaceae</taxon>
        <taxon>Synechococcus</taxon>
    </lineage>
</organism>
<reference evidence="2" key="1">
    <citation type="submission" date="2016-02" db="EMBL/GenBank/DDBJ databases">
        <authorList>
            <person name="liu f."/>
        </authorList>
    </citation>
    <scope>NUCLEOTIDE SEQUENCE [LARGE SCALE GENOMIC DNA]</scope>
</reference>
<dbReference type="AlphaFoldDB" id="A0A164ZPL7"/>
<protein>
    <submittedName>
        <fullName evidence="1">Uncharacterized protein</fullName>
    </submittedName>
</protein>
<dbReference type="Proteomes" id="UP000182631">
    <property type="component" value="Unassembled WGS sequence"/>
</dbReference>
<name>A0A164ZPL7_9SYNE</name>
<proteinExistence type="predicted"/>
<evidence type="ECO:0000313" key="2">
    <source>
        <dbReference type="Proteomes" id="UP000182631"/>
    </source>
</evidence>
<dbReference type="EMBL" id="FITM01000006">
    <property type="protein sequence ID" value="SAY38257.1"/>
    <property type="molecule type" value="Genomic_DNA"/>
</dbReference>
<keyword evidence="2" id="KW-1185">Reference proteome</keyword>
<accession>A0A164ZPL7</accession>